<dbReference type="EMBL" id="JBFSOO010000001">
    <property type="protein sequence ID" value="MEZ6852108.1"/>
    <property type="molecule type" value="Genomic_DNA"/>
</dbReference>
<organism evidence="1 2">
    <name type="scientific">Halodesulfovibrio aestuarii</name>
    <dbReference type="NCBI Taxonomy" id="126333"/>
    <lineage>
        <taxon>Bacteria</taxon>
        <taxon>Pseudomonadati</taxon>
        <taxon>Thermodesulfobacteriota</taxon>
        <taxon>Desulfovibrionia</taxon>
        <taxon>Desulfovibrionales</taxon>
        <taxon>Desulfovibrionaceae</taxon>
        <taxon>Halodesulfovibrio</taxon>
    </lineage>
</organism>
<dbReference type="NCBIfam" id="NF045672">
    <property type="entry name" value="MCP_gp7_epsi_15"/>
    <property type="match status" value="1"/>
</dbReference>
<proteinExistence type="predicted"/>
<comment type="caution">
    <text evidence="1">The sequence shown here is derived from an EMBL/GenBank/DDBJ whole genome shotgun (WGS) entry which is preliminary data.</text>
</comment>
<sequence>MGKDFMMGTLKELSNEHCKKQPKQVDTITEEAPILGIIPFAPSSHELWHNHEELTGVQGAGWVDMNAPLPAMSVSADIKKTDLAILGGEIEVPQDRAVAFGGKEKYFASKLPKTQRDSGMSAETAIIYNNFFPYALEHKKVVGAGAIGDGYTMIAVTFTQDELCGLYSPAGFKMGAVMDAVPINNGALYKDSKGVLVYGLALKAYMGLLLANPQKISAITNIDKANRPTADMIDDMLADCRASNSSKTYIFCHPKCQTLLNEHKGKSMQTTTDTKDMNRTFTHWNGVEIQTSFNFTDAGDQHIDL</sequence>
<dbReference type="Proteomes" id="UP001568358">
    <property type="component" value="Unassembled WGS sequence"/>
</dbReference>
<evidence type="ECO:0000313" key="2">
    <source>
        <dbReference type="Proteomes" id="UP001568358"/>
    </source>
</evidence>
<reference evidence="1 2" key="1">
    <citation type="submission" date="2024-07" db="EMBL/GenBank/DDBJ databases">
        <title>Active virus-host system and metabolic interactions in a Lokiarchaeon culture.</title>
        <authorList>
            <person name="Ponce Toledo R.I."/>
            <person name="Rodrigues Oliveira T."/>
            <person name="Schleper C."/>
        </authorList>
    </citation>
    <scope>NUCLEOTIDE SEQUENCE [LARGE SCALE GENOMIC DNA]</scope>
    <source>
        <strain evidence="1 2">B35</strain>
    </source>
</reference>
<name>A0ABV4JMX2_9BACT</name>
<evidence type="ECO:0000313" key="1">
    <source>
        <dbReference type="EMBL" id="MEZ6852108.1"/>
    </source>
</evidence>
<dbReference type="Pfam" id="PF20911">
    <property type="entry name" value="GP7"/>
    <property type="match status" value="1"/>
</dbReference>
<protein>
    <submittedName>
        <fullName evidence="1">Major capsid protein</fullName>
    </submittedName>
</protein>
<keyword evidence="2" id="KW-1185">Reference proteome</keyword>
<gene>
    <name evidence="1" type="ORF">AB2Z07_00945</name>
</gene>
<dbReference type="InterPro" id="IPR048813">
    <property type="entry name" value="GP7-like"/>
</dbReference>
<accession>A0ABV4JMX2</accession>
<dbReference type="RefSeq" id="WP_371149781.1">
    <property type="nucleotide sequence ID" value="NZ_JBFSOO010000001.1"/>
</dbReference>